<protein>
    <submittedName>
        <fullName evidence="2">HBR034Cp</fullName>
    </submittedName>
</protein>
<feature type="region of interest" description="Disordered" evidence="1">
    <location>
        <begin position="672"/>
        <end position="714"/>
    </location>
</feature>
<organism evidence="2 3">
    <name type="scientific">Eremothecium sinecaudum</name>
    <dbReference type="NCBI Taxonomy" id="45286"/>
    <lineage>
        <taxon>Eukaryota</taxon>
        <taxon>Fungi</taxon>
        <taxon>Dikarya</taxon>
        <taxon>Ascomycota</taxon>
        <taxon>Saccharomycotina</taxon>
        <taxon>Saccharomycetes</taxon>
        <taxon>Saccharomycetales</taxon>
        <taxon>Saccharomycetaceae</taxon>
        <taxon>Eremothecium</taxon>
    </lineage>
</organism>
<evidence type="ECO:0000256" key="1">
    <source>
        <dbReference type="SAM" id="MobiDB-lite"/>
    </source>
</evidence>
<keyword evidence="3" id="KW-1185">Reference proteome</keyword>
<dbReference type="SUPFAM" id="SSF57903">
    <property type="entry name" value="FYVE/PHD zinc finger"/>
    <property type="match status" value="1"/>
</dbReference>
<dbReference type="Gene3D" id="3.30.40.10">
    <property type="entry name" value="Zinc/RING finger domain, C3HC4 (zinc finger)"/>
    <property type="match status" value="1"/>
</dbReference>
<dbReference type="GeneID" id="28722126"/>
<evidence type="ECO:0000313" key="2">
    <source>
        <dbReference type="EMBL" id="AMD18935.1"/>
    </source>
</evidence>
<evidence type="ECO:0000313" key="3">
    <source>
        <dbReference type="Proteomes" id="UP000243052"/>
    </source>
</evidence>
<sequence>MSATKKTNRQQIAWKWEDHVDGEVLAQLQKMQGVDLQVPVSLAFQWYYNYCIGWLYNICTSFWTSDIGKAMWKDIKFDERLLLTDMKGLVPGVTGEEDENLYYQVLVQLLRTISQNKHAVFEDWDVTVKYYLRDEKDVAFYDGDVSFLELGVAEQFVVLYKLIKLVERKSLVFKNYLLNHEYLFQFPQIWLDDRTSFFILPGSKIVKKEIRKLKDVELRIPIKLQNCTVRYEEFNGESLDVVHYDYAQDIETYLQDVDVHYTVVAYNWATFLEYIGNVGDKQLQEFFSDFVHYSAANELYQLKLWNNRVKERSMQELIVRRKRSSRLVAREEETQRKQVEESWHDKLDDRDRYIRLRNKLVAKQSKKVKDALWSILWDRFEYDKKVKKVKTRIISNDDIVGGNLSEDIPKSYQVGDSLLTPIEEDVLDHGETYKNLIVDIRQPMNPLNVECQELTDEYCITKLDLKKLANHGIPTDSYEEDSKDWYFQCPCDIEGINMDPEDESLNGSNIICCDQCLRWQHWDCQHKITLDFLSRGHDTPLTSKDFSLVTLGVPNRRKSRRATGSGEPDHEFDRPTMKRKPITEAEIFICTWCLAKTEEDLRSIFKPELVATRAKEKKQAEEKEKRRLMKEKKKRDELLRLQQQQQQQQQLYQQPLPNRPMFQLQSQRDLQPIPKLTEQQHKGQLQQPKQVLSIPTTPAAATRPTPHSQLASWR</sequence>
<dbReference type="RefSeq" id="XP_017985931.1">
    <property type="nucleotide sequence ID" value="XM_018130442.1"/>
</dbReference>
<gene>
    <name evidence="2" type="ORF">AW171_hschr2463</name>
</gene>
<accession>A0A109UWR9</accession>
<dbReference type="STRING" id="45286.A0A109UWR9"/>
<dbReference type="InterPro" id="IPR013083">
    <property type="entry name" value="Znf_RING/FYVE/PHD"/>
</dbReference>
<dbReference type="InterPro" id="IPR011011">
    <property type="entry name" value="Znf_FYVE_PHD"/>
</dbReference>
<feature type="compositionally biased region" description="Low complexity" evidence="1">
    <location>
        <begin position="682"/>
        <end position="706"/>
    </location>
</feature>
<reference evidence="2 3" key="1">
    <citation type="submission" date="2016-01" db="EMBL/GenBank/DDBJ databases">
        <title>Genome sequence of the yeast Holleya sinecauda.</title>
        <authorList>
            <person name="Dietrich F.S."/>
        </authorList>
    </citation>
    <scope>NUCLEOTIDE SEQUENCE [LARGE SCALE GENOMIC DNA]</scope>
    <source>
        <strain evidence="2 3">ATCC 58844</strain>
    </source>
</reference>
<dbReference type="OrthoDB" id="303107at2759"/>
<dbReference type="Proteomes" id="UP000243052">
    <property type="component" value="Chromosome ii"/>
</dbReference>
<dbReference type="EMBL" id="CP014242">
    <property type="protein sequence ID" value="AMD18935.1"/>
    <property type="molecule type" value="Genomic_DNA"/>
</dbReference>
<feature type="compositionally biased region" description="Low complexity" evidence="1">
    <location>
        <begin position="640"/>
        <end position="654"/>
    </location>
</feature>
<feature type="region of interest" description="Disordered" evidence="1">
    <location>
        <begin position="637"/>
        <end position="658"/>
    </location>
</feature>
<dbReference type="AlphaFoldDB" id="A0A109UWR9"/>
<name>A0A109UWR9_9SACH</name>
<proteinExistence type="predicted"/>